<evidence type="ECO:0000313" key="4">
    <source>
        <dbReference type="EMBL" id="KAJ6642054.1"/>
    </source>
</evidence>
<evidence type="ECO:0000313" key="5">
    <source>
        <dbReference type="Proteomes" id="UP001151699"/>
    </source>
</evidence>
<dbReference type="PANTHER" id="PTHR11852:SF0">
    <property type="entry name" value="PLATELET-ACTIVATING FACTOR ACETYLHYDROLASE IB SUBUNIT BETA HOMOLOG"/>
    <property type="match status" value="1"/>
</dbReference>
<gene>
    <name evidence="4" type="primary">Pafah1b2_2</name>
    <name evidence="4" type="ORF">Bhyg_07000</name>
</gene>
<comment type="similarity">
    <text evidence="1">Belongs to the 'GDSL' lipolytic enzyme family. Platelet-activating factor acetylhydrolase IB beta/gamma subunits subfamily.</text>
</comment>
<dbReference type="Proteomes" id="UP001151699">
    <property type="component" value="Chromosome B"/>
</dbReference>
<organism evidence="4 5">
    <name type="scientific">Pseudolycoriella hygida</name>
    <dbReference type="NCBI Taxonomy" id="35572"/>
    <lineage>
        <taxon>Eukaryota</taxon>
        <taxon>Metazoa</taxon>
        <taxon>Ecdysozoa</taxon>
        <taxon>Arthropoda</taxon>
        <taxon>Hexapoda</taxon>
        <taxon>Insecta</taxon>
        <taxon>Pterygota</taxon>
        <taxon>Neoptera</taxon>
        <taxon>Endopterygota</taxon>
        <taxon>Diptera</taxon>
        <taxon>Nematocera</taxon>
        <taxon>Sciaroidea</taxon>
        <taxon>Sciaridae</taxon>
        <taxon>Pseudolycoriella</taxon>
    </lineage>
</organism>
<dbReference type="EMBL" id="WJQU01000002">
    <property type="protein sequence ID" value="KAJ6642054.1"/>
    <property type="molecule type" value="Genomic_DNA"/>
</dbReference>
<evidence type="ECO:0000256" key="2">
    <source>
        <dbReference type="SAM" id="SignalP"/>
    </source>
</evidence>
<dbReference type="InterPro" id="IPR036514">
    <property type="entry name" value="SGNH_hydro_sf"/>
</dbReference>
<reference evidence="4" key="1">
    <citation type="submission" date="2022-07" db="EMBL/GenBank/DDBJ databases">
        <authorList>
            <person name="Trinca V."/>
            <person name="Uliana J.V.C."/>
            <person name="Torres T.T."/>
            <person name="Ward R.J."/>
            <person name="Monesi N."/>
        </authorList>
    </citation>
    <scope>NUCLEOTIDE SEQUENCE</scope>
    <source>
        <strain evidence="4">HSMRA1968</strain>
        <tissue evidence="4">Whole embryos</tissue>
    </source>
</reference>
<accession>A0A9Q0N3S3</accession>
<dbReference type="PANTHER" id="PTHR11852">
    <property type="entry name" value="PLATELET-ACTIVATING FACTOR ACETYLHYDROLASE"/>
    <property type="match status" value="1"/>
</dbReference>
<name>A0A9Q0N3S3_9DIPT</name>
<feature type="domain" description="SGNH hydrolase-type esterase" evidence="3">
    <location>
        <begin position="63"/>
        <end position="224"/>
    </location>
</feature>
<proteinExistence type="inferred from homology"/>
<evidence type="ECO:0000259" key="3">
    <source>
        <dbReference type="Pfam" id="PF13472"/>
    </source>
</evidence>
<dbReference type="Gene3D" id="3.40.50.1110">
    <property type="entry name" value="SGNH hydrolase"/>
    <property type="match status" value="1"/>
</dbReference>
<keyword evidence="5" id="KW-1185">Reference proteome</keyword>
<dbReference type="SUPFAM" id="SSF52266">
    <property type="entry name" value="SGNH hydrolase"/>
    <property type="match status" value="1"/>
</dbReference>
<comment type="caution">
    <text evidence="4">The sequence shown here is derived from an EMBL/GenBank/DDBJ whole genome shotgun (WGS) entry which is preliminary data.</text>
</comment>
<feature type="signal peptide" evidence="2">
    <location>
        <begin position="1"/>
        <end position="19"/>
    </location>
</feature>
<keyword evidence="2" id="KW-0732">Signal</keyword>
<sequence>MKLVTLTILFLVKYHYVWSASQCGTLNQGEASRPSPRSDQWWHDRHAYFSAICDGNPDLPTIFFGDSITQGWNENGLSVFKKYYAPLGAVNFGIGGDRTQHVIWRIINGEVKRCRPKVVVLLIGTNNISTNYWDGTAAGVVNVVGTLRFLLPNTKIILLGILPRQGVPYFDRITKINNKLQTLHDGRHIFFLDMFEQFKGAAWGTVPSALFYDGLHLTTDGYQLWADTMQPLFNQLIDQ</sequence>
<dbReference type="OrthoDB" id="505607at2759"/>
<dbReference type="AlphaFoldDB" id="A0A9Q0N3S3"/>
<evidence type="ECO:0000256" key="1">
    <source>
        <dbReference type="ARBA" id="ARBA00038184"/>
    </source>
</evidence>
<protein>
    <submittedName>
        <fullName evidence="4">Platelet-activating factor acetylhydrolase IB subunit alpha2</fullName>
    </submittedName>
</protein>
<dbReference type="InterPro" id="IPR013830">
    <property type="entry name" value="SGNH_hydro"/>
</dbReference>
<dbReference type="Pfam" id="PF13472">
    <property type="entry name" value="Lipase_GDSL_2"/>
    <property type="match status" value="1"/>
</dbReference>
<feature type="chain" id="PRO_5040314288" evidence="2">
    <location>
        <begin position="20"/>
        <end position="239"/>
    </location>
</feature>